<keyword evidence="2 4" id="KW-0378">Hydrolase</keyword>
<evidence type="ECO:0000256" key="5">
    <source>
        <dbReference type="SAM" id="SignalP"/>
    </source>
</evidence>
<dbReference type="SUPFAM" id="SSF51445">
    <property type="entry name" value="(Trans)glycosidases"/>
    <property type="match status" value="1"/>
</dbReference>
<dbReference type="PRINTS" id="PR00740">
    <property type="entry name" value="GLHYDRLASE27"/>
</dbReference>
<comment type="catalytic activity">
    <reaction evidence="4">
        <text>Hydrolysis of terminal, non-reducing alpha-D-galactose residues in alpha-D-galactosides, including galactose oligosaccharides, galactomannans and galactolipids.</text>
        <dbReference type="EC" id="3.2.1.22"/>
    </reaction>
</comment>
<dbReference type="GeneID" id="86049406"/>
<dbReference type="Proteomes" id="UP000003416">
    <property type="component" value="Unassembled WGS sequence"/>
</dbReference>
<dbReference type="EMBL" id="AFBN01000033">
    <property type="protein sequence ID" value="EGF57183.1"/>
    <property type="molecule type" value="Genomic_DNA"/>
</dbReference>
<dbReference type="GO" id="GO:0004557">
    <property type="term" value="F:alpha-galactosidase activity"/>
    <property type="evidence" value="ECO:0007669"/>
    <property type="project" value="UniProtKB-EC"/>
</dbReference>
<dbReference type="InterPro" id="IPR017853">
    <property type="entry name" value="GH"/>
</dbReference>
<keyword evidence="3 4" id="KW-0326">Glycosidase</keyword>
<accession>F3PSS3</accession>
<organism evidence="6 7">
    <name type="scientific">Bacteroides fluxus YIT 12057</name>
    <dbReference type="NCBI Taxonomy" id="763034"/>
    <lineage>
        <taxon>Bacteria</taxon>
        <taxon>Pseudomonadati</taxon>
        <taxon>Bacteroidota</taxon>
        <taxon>Bacteroidia</taxon>
        <taxon>Bacteroidales</taxon>
        <taxon>Bacteroidaceae</taxon>
        <taxon>Bacteroides</taxon>
    </lineage>
</organism>
<keyword evidence="5" id="KW-0732">Signal</keyword>
<evidence type="ECO:0000256" key="3">
    <source>
        <dbReference type="ARBA" id="ARBA00023295"/>
    </source>
</evidence>
<comment type="caution">
    <text evidence="6">The sequence shown here is derived from an EMBL/GenBank/DDBJ whole genome shotgun (WGS) entry which is preliminary data.</text>
</comment>
<evidence type="ECO:0000313" key="7">
    <source>
        <dbReference type="Proteomes" id="UP000003416"/>
    </source>
</evidence>
<dbReference type="Gene3D" id="3.20.20.70">
    <property type="entry name" value="Aldolase class I"/>
    <property type="match status" value="1"/>
</dbReference>
<evidence type="ECO:0000256" key="4">
    <source>
        <dbReference type="RuleBase" id="RU361168"/>
    </source>
</evidence>
<dbReference type="SUPFAM" id="SSF51011">
    <property type="entry name" value="Glycosyl hydrolase domain"/>
    <property type="match status" value="1"/>
</dbReference>
<reference evidence="6 7" key="1">
    <citation type="submission" date="2011-02" db="EMBL/GenBank/DDBJ databases">
        <authorList>
            <person name="Weinstock G."/>
            <person name="Sodergren E."/>
            <person name="Clifton S."/>
            <person name="Fulton L."/>
            <person name="Fulton B."/>
            <person name="Courtney L."/>
            <person name="Fronick C."/>
            <person name="Harrison M."/>
            <person name="Strong C."/>
            <person name="Farmer C."/>
            <person name="Delahaunty K."/>
            <person name="Markovic C."/>
            <person name="Hall O."/>
            <person name="Minx P."/>
            <person name="Tomlinson C."/>
            <person name="Mitreva M."/>
            <person name="Hou S."/>
            <person name="Chen J."/>
            <person name="Wollam A."/>
            <person name="Pepin K.H."/>
            <person name="Johnson M."/>
            <person name="Bhonagiri V."/>
            <person name="Zhang X."/>
            <person name="Suruliraj S."/>
            <person name="Warren W."/>
            <person name="Chinwalla A."/>
            <person name="Mardis E.R."/>
            <person name="Wilson R.K."/>
        </authorList>
    </citation>
    <scope>NUCLEOTIDE SEQUENCE [LARGE SCALE GENOMIC DNA]</scope>
    <source>
        <strain evidence="6 7">YIT 12057</strain>
    </source>
</reference>
<dbReference type="PANTHER" id="PTHR11452:SF75">
    <property type="entry name" value="ALPHA-GALACTOSIDASE MEL1"/>
    <property type="match status" value="1"/>
</dbReference>
<dbReference type="RefSeq" id="WP_009125067.1">
    <property type="nucleotide sequence ID" value="NZ_GL882630.1"/>
</dbReference>
<gene>
    <name evidence="6" type="ORF">HMPREF9446_01785</name>
</gene>
<evidence type="ECO:0000313" key="6">
    <source>
        <dbReference type="EMBL" id="EGF57183.1"/>
    </source>
</evidence>
<dbReference type="PANTHER" id="PTHR11452">
    <property type="entry name" value="ALPHA-GALACTOSIDASE/ALPHA-N-ACETYLGALACTOSAMINIDASE"/>
    <property type="match status" value="1"/>
</dbReference>
<feature type="signal peptide" evidence="5">
    <location>
        <begin position="1"/>
        <end position="20"/>
    </location>
</feature>
<dbReference type="InterPro" id="IPR013780">
    <property type="entry name" value="Glyco_hydro_b"/>
</dbReference>
<dbReference type="eggNOG" id="COG3345">
    <property type="taxonomic scope" value="Bacteria"/>
</dbReference>
<feature type="chain" id="PRO_5003300243" description="Alpha-galactosidase" evidence="5">
    <location>
        <begin position="21"/>
        <end position="550"/>
    </location>
</feature>
<keyword evidence="7" id="KW-1185">Reference proteome</keyword>
<sequence length="550" mass="61373">MIRKTLLGIAVAGLCSIACAQNTNRVFEPPVMGWSSWNTYRVNINDTLIMRQADAMIEKGLKNAGYRYINVDDGFFGGRDEKGIMQPHPTRFPRGMKVVSDHIHSLGLKAGIYSDAGSNTCGSIWDKDMNGVGAGMYGHERQDATLYFNDWNFDFIKIDYCGAGQELNLEEEKRYTEIRQAIDQVGAGHVSINICRWAFPGTWARKLARSWRISPDIAPNWKSVKYIIGKNLYLSAYAGEGHYNDMDMLEIGRGLAPNEEEVHFGMWCILASPLLIGCDLTTISEASLNLLKNEELIALNQDPLGLQAYVVQHEGEGYVLVKDIEKRRGAVRAVALYNPSDTLCSFSVPMQLLELAGNVKLRDLVQRKNLKPLKDGVLEYTLNPRSVLILRAEGEQRIEPVRYEAEWAYLPCFNDLGKSPKTAAYTPIQGASGGMGISHIGGSMENHALWSVYSEKGGKYMMNIHYIGKPYSQLEINMNNDKTICFDQLETETGKHASLTCYINLQPGFNSLRMGSSYCWAPNIDCFTLLPVTDPKTAPDISTEKSKAVN</sequence>
<name>F3PSS3_9BACE</name>
<dbReference type="InterPro" id="IPR013785">
    <property type="entry name" value="Aldolase_TIM"/>
</dbReference>
<dbReference type="HOGENOM" id="CLU_013093_3_2_10"/>
<dbReference type="Gene3D" id="2.60.120.260">
    <property type="entry name" value="Galactose-binding domain-like"/>
    <property type="match status" value="1"/>
</dbReference>
<dbReference type="Pfam" id="PF16499">
    <property type="entry name" value="Melibiase_2"/>
    <property type="match status" value="1"/>
</dbReference>
<protein>
    <recommendedName>
        <fullName evidence="4">Alpha-galactosidase</fullName>
        <ecNumber evidence="4">3.2.1.22</ecNumber>
    </recommendedName>
    <alternativeName>
        <fullName evidence="4">Melibiase</fullName>
    </alternativeName>
</protein>
<dbReference type="Gene3D" id="2.60.40.1180">
    <property type="entry name" value="Golgi alpha-mannosidase II"/>
    <property type="match status" value="1"/>
</dbReference>
<proteinExistence type="inferred from homology"/>
<dbReference type="GO" id="GO:0005975">
    <property type="term" value="P:carbohydrate metabolic process"/>
    <property type="evidence" value="ECO:0007669"/>
    <property type="project" value="InterPro"/>
</dbReference>
<evidence type="ECO:0000256" key="2">
    <source>
        <dbReference type="ARBA" id="ARBA00022801"/>
    </source>
</evidence>
<dbReference type="EC" id="3.2.1.22" evidence="4"/>
<comment type="similarity">
    <text evidence="1 4">Belongs to the glycosyl hydrolase 27 family.</text>
</comment>
<dbReference type="AlphaFoldDB" id="F3PSS3"/>
<dbReference type="STRING" id="763034.HMPREF9446_01785"/>
<dbReference type="CDD" id="cd14792">
    <property type="entry name" value="GH27"/>
    <property type="match status" value="1"/>
</dbReference>
<dbReference type="InterPro" id="IPR002241">
    <property type="entry name" value="Glyco_hydro_27"/>
</dbReference>
<evidence type="ECO:0000256" key="1">
    <source>
        <dbReference type="ARBA" id="ARBA00009743"/>
    </source>
</evidence>
<keyword evidence="4" id="KW-1015">Disulfide bond</keyword>